<reference evidence="1" key="1">
    <citation type="journal article" date="2023" name="G3 (Bethesda)">
        <title>A reference genome for the long-term kleptoplast-retaining sea slug Elysia crispata morphotype clarki.</title>
        <authorList>
            <person name="Eastman K.E."/>
            <person name="Pendleton A.L."/>
            <person name="Shaikh M.A."/>
            <person name="Suttiyut T."/>
            <person name="Ogas R."/>
            <person name="Tomko P."/>
            <person name="Gavelis G."/>
            <person name="Widhalm J.R."/>
            <person name="Wisecaver J.H."/>
        </authorList>
    </citation>
    <scope>NUCLEOTIDE SEQUENCE</scope>
    <source>
        <strain evidence="1">ECLA1</strain>
    </source>
</reference>
<keyword evidence="2" id="KW-1185">Reference proteome</keyword>
<sequence>MAPLLYELTSQFLQDKGSRSESVSDSVDKGYLDEIINSIKSHYMYILGMAGFVVLSEISQRVGQDGIDRCALNR</sequence>
<evidence type="ECO:0000313" key="2">
    <source>
        <dbReference type="Proteomes" id="UP001283361"/>
    </source>
</evidence>
<dbReference type="EMBL" id="JAWDGP010005780">
    <property type="protein sequence ID" value="KAK3752184.1"/>
    <property type="molecule type" value="Genomic_DNA"/>
</dbReference>
<gene>
    <name evidence="1" type="ORF">RRG08_059744</name>
</gene>
<evidence type="ECO:0000313" key="1">
    <source>
        <dbReference type="EMBL" id="KAK3752184.1"/>
    </source>
</evidence>
<accession>A0AAE1D2K1</accession>
<organism evidence="1 2">
    <name type="scientific">Elysia crispata</name>
    <name type="common">lettuce slug</name>
    <dbReference type="NCBI Taxonomy" id="231223"/>
    <lineage>
        <taxon>Eukaryota</taxon>
        <taxon>Metazoa</taxon>
        <taxon>Spiralia</taxon>
        <taxon>Lophotrochozoa</taxon>
        <taxon>Mollusca</taxon>
        <taxon>Gastropoda</taxon>
        <taxon>Heterobranchia</taxon>
        <taxon>Euthyneura</taxon>
        <taxon>Panpulmonata</taxon>
        <taxon>Sacoglossa</taxon>
        <taxon>Placobranchoidea</taxon>
        <taxon>Plakobranchidae</taxon>
        <taxon>Elysia</taxon>
    </lineage>
</organism>
<dbReference type="Proteomes" id="UP001283361">
    <property type="component" value="Unassembled WGS sequence"/>
</dbReference>
<proteinExistence type="predicted"/>
<name>A0AAE1D2K1_9GAST</name>
<protein>
    <submittedName>
        <fullName evidence="1">Uncharacterized protein</fullName>
    </submittedName>
</protein>
<comment type="caution">
    <text evidence="1">The sequence shown here is derived from an EMBL/GenBank/DDBJ whole genome shotgun (WGS) entry which is preliminary data.</text>
</comment>
<dbReference type="AlphaFoldDB" id="A0AAE1D2K1"/>